<comment type="similarity">
    <text evidence="1">Belongs to the FAM161 family.</text>
</comment>
<evidence type="ECO:0000313" key="5">
    <source>
        <dbReference type="Proteomes" id="UP000078492"/>
    </source>
</evidence>
<feature type="region of interest" description="Disordered" evidence="3">
    <location>
        <begin position="199"/>
        <end position="232"/>
    </location>
</feature>
<dbReference type="Proteomes" id="UP000078492">
    <property type="component" value="Unassembled WGS sequence"/>
</dbReference>
<dbReference type="GO" id="GO:0005929">
    <property type="term" value="C:cilium"/>
    <property type="evidence" value="ECO:0007669"/>
    <property type="project" value="TreeGrafter"/>
</dbReference>
<feature type="compositionally biased region" description="Low complexity" evidence="3">
    <location>
        <begin position="571"/>
        <end position="625"/>
    </location>
</feature>
<feature type="compositionally biased region" description="Polar residues" evidence="3">
    <location>
        <begin position="42"/>
        <end position="51"/>
    </location>
</feature>
<dbReference type="STRING" id="471704.A0A195EH78"/>
<proteinExistence type="inferred from homology"/>
<feature type="region of interest" description="Disordered" evidence="3">
    <location>
        <begin position="1"/>
        <end position="52"/>
    </location>
</feature>
<sequence>MPVDPCSRQPTPSYERPRLSSGSRKSEKVKKINFAEGEPTAVENSESSSPRDTLENLLEFLKSIPDYGQVHHLSNEQFKQKVEYLRRKQRLLLQNLRNSVDDTEEPSSRLSITRNESSKSKDIKSNVVVDDLKLNGKKCYLEESRTSSPILFPSGNFAGLAEDQDLLTYRCRDKDKEMKTMHNKEILAAYKSWSTWSESKSDDSVNSDGEDSIETKSLPPSSSKEWHPTVPKPFNFTLREEAEKYMTEIETVERANKDNEKKSPSKKRRVRPIPITSKIPLYDKLMAEKEERSRIVREESALNLLSQVRPFKLECDRRAWRSMARSSPELCSSKSGSSRFKAKPVPRNLFGTEVYDRMLEDEYYRQLRKRLRAAEMLKSSSLPPSMARRERVKSACAHFQDVEPNKDDDESVIPTTTMSDRTRSALTSALSSRGNNLAAILRCQASREKLEHEIRERMEEKRREQILKFRETLIGRKPAWKALRSAARHEHDRDLDIRTSLRRDEAREQAERHRLQMEMMLDRVTQIPTLFERHSQSFQSLVKAQQKVPSKSAHTRKKKRKKKKQQHQSKRSTSSSLDSYLSFASNSRPNSGSFTSSSGTLMSSQSSSKSSGDSSGKSAAKSEASTLKRKVDRGPLKVSINETAEWIEDRNEKLSSSDERSRSDDVEE</sequence>
<dbReference type="InterPro" id="IPR019579">
    <property type="entry name" value="FAM161A/B"/>
</dbReference>
<dbReference type="InterPro" id="IPR051655">
    <property type="entry name" value="FAM161"/>
</dbReference>
<protein>
    <recommendedName>
        <fullName evidence="6">Protein FAM161A</fullName>
    </recommendedName>
</protein>
<dbReference type="GO" id="GO:0044782">
    <property type="term" value="P:cilium organization"/>
    <property type="evidence" value="ECO:0007669"/>
    <property type="project" value="TreeGrafter"/>
</dbReference>
<dbReference type="AlphaFoldDB" id="A0A195EH78"/>
<evidence type="ECO:0000256" key="3">
    <source>
        <dbReference type="SAM" id="MobiDB-lite"/>
    </source>
</evidence>
<evidence type="ECO:0000313" key="4">
    <source>
        <dbReference type="EMBL" id="KYN27227.1"/>
    </source>
</evidence>
<keyword evidence="2" id="KW-0175">Coiled coil</keyword>
<feature type="region of interest" description="Disordered" evidence="3">
    <location>
        <begin position="250"/>
        <end position="270"/>
    </location>
</feature>
<evidence type="ECO:0008006" key="6">
    <source>
        <dbReference type="Google" id="ProtNLM"/>
    </source>
</evidence>
<dbReference type="EMBL" id="KQ978957">
    <property type="protein sequence ID" value="KYN27227.1"/>
    <property type="molecule type" value="Genomic_DNA"/>
</dbReference>
<evidence type="ECO:0000256" key="2">
    <source>
        <dbReference type="ARBA" id="ARBA00023054"/>
    </source>
</evidence>
<dbReference type="PANTHER" id="PTHR21501">
    <property type="entry name" value="PROTEIN FAM-161"/>
    <property type="match status" value="1"/>
</dbReference>
<gene>
    <name evidence="4" type="ORF">ALC57_03571</name>
</gene>
<evidence type="ECO:0000256" key="1">
    <source>
        <dbReference type="ARBA" id="ARBA00006663"/>
    </source>
</evidence>
<feature type="region of interest" description="Disordered" evidence="3">
    <location>
        <begin position="541"/>
        <end position="668"/>
    </location>
</feature>
<feature type="compositionally biased region" description="Basic and acidic residues" evidence="3">
    <location>
        <begin position="647"/>
        <end position="668"/>
    </location>
</feature>
<feature type="compositionally biased region" description="Basic and acidic residues" evidence="3">
    <location>
        <begin position="250"/>
        <end position="263"/>
    </location>
</feature>
<reference evidence="4 5" key="1">
    <citation type="submission" date="2015-09" db="EMBL/GenBank/DDBJ databases">
        <title>Trachymyrmex cornetzi WGS genome.</title>
        <authorList>
            <person name="Nygaard S."/>
            <person name="Hu H."/>
            <person name="Boomsma J."/>
            <person name="Zhang G."/>
        </authorList>
    </citation>
    <scope>NUCLEOTIDE SEQUENCE [LARGE SCALE GENOMIC DNA]</scope>
    <source>
        <strain evidence="4">Tcor2-1</strain>
        <tissue evidence="4">Whole body</tissue>
    </source>
</reference>
<name>A0A195EH78_9HYME</name>
<dbReference type="PANTHER" id="PTHR21501:SF1">
    <property type="entry name" value="PROTEIN FAM-161"/>
    <property type="match status" value="1"/>
</dbReference>
<feature type="compositionally biased region" description="Basic residues" evidence="3">
    <location>
        <begin position="553"/>
        <end position="570"/>
    </location>
</feature>
<accession>A0A195EH78</accession>
<dbReference type="Pfam" id="PF10595">
    <property type="entry name" value="FAM161A_B"/>
    <property type="match status" value="1"/>
</dbReference>
<keyword evidence="5" id="KW-1185">Reference proteome</keyword>
<dbReference type="GO" id="GO:0005856">
    <property type="term" value="C:cytoskeleton"/>
    <property type="evidence" value="ECO:0007669"/>
    <property type="project" value="UniProtKB-ARBA"/>
</dbReference>
<organism evidence="4 5">
    <name type="scientific">Trachymyrmex cornetzi</name>
    <dbReference type="NCBI Taxonomy" id="471704"/>
    <lineage>
        <taxon>Eukaryota</taxon>
        <taxon>Metazoa</taxon>
        <taxon>Ecdysozoa</taxon>
        <taxon>Arthropoda</taxon>
        <taxon>Hexapoda</taxon>
        <taxon>Insecta</taxon>
        <taxon>Pterygota</taxon>
        <taxon>Neoptera</taxon>
        <taxon>Endopterygota</taxon>
        <taxon>Hymenoptera</taxon>
        <taxon>Apocrita</taxon>
        <taxon>Aculeata</taxon>
        <taxon>Formicoidea</taxon>
        <taxon>Formicidae</taxon>
        <taxon>Myrmicinae</taxon>
        <taxon>Trachymyrmex</taxon>
    </lineage>
</organism>